<evidence type="ECO:0000313" key="6">
    <source>
        <dbReference type="Proteomes" id="UP000233524"/>
    </source>
</evidence>
<evidence type="ECO:0000256" key="3">
    <source>
        <dbReference type="SAM" id="SignalP"/>
    </source>
</evidence>
<organism evidence="5 6">
    <name type="scientific">Lomentospora prolificans</name>
    <dbReference type="NCBI Taxonomy" id="41688"/>
    <lineage>
        <taxon>Eukaryota</taxon>
        <taxon>Fungi</taxon>
        <taxon>Dikarya</taxon>
        <taxon>Ascomycota</taxon>
        <taxon>Pezizomycotina</taxon>
        <taxon>Sordariomycetes</taxon>
        <taxon>Hypocreomycetidae</taxon>
        <taxon>Microascales</taxon>
        <taxon>Microascaceae</taxon>
        <taxon>Lomentospora</taxon>
    </lineage>
</organism>
<dbReference type="SUPFAM" id="SSF54373">
    <property type="entry name" value="FAD-linked reductases, C-terminal domain"/>
    <property type="match status" value="1"/>
</dbReference>
<reference evidence="5 6" key="1">
    <citation type="journal article" date="2017" name="G3 (Bethesda)">
        <title>First Draft Genome Sequence of the Pathogenic Fungus Lomentospora prolificans (Formerly Scedosporium prolificans).</title>
        <authorList>
            <person name="Luo R."/>
            <person name="Zimin A."/>
            <person name="Workman R."/>
            <person name="Fan Y."/>
            <person name="Pertea G."/>
            <person name="Grossman N."/>
            <person name="Wear M.P."/>
            <person name="Jia B."/>
            <person name="Miller H."/>
            <person name="Casadevall A."/>
            <person name="Timp W."/>
            <person name="Zhang S.X."/>
            <person name="Salzberg S.L."/>
        </authorList>
    </citation>
    <scope>NUCLEOTIDE SEQUENCE [LARGE SCALE GENOMIC DNA]</scope>
    <source>
        <strain evidence="5 6">JHH-5317</strain>
    </source>
</reference>
<dbReference type="InterPro" id="IPR036188">
    <property type="entry name" value="FAD/NAD-bd_sf"/>
</dbReference>
<feature type="compositionally biased region" description="Acidic residues" evidence="2">
    <location>
        <begin position="656"/>
        <end position="708"/>
    </location>
</feature>
<comment type="similarity">
    <text evidence="1">Belongs to the GMC oxidoreductase family.</text>
</comment>
<feature type="chain" id="PRO_5014794530" description="Glucose-methanol-choline oxidoreductase N-terminal domain-containing protein" evidence="3">
    <location>
        <begin position="22"/>
        <end position="720"/>
    </location>
</feature>
<dbReference type="EMBL" id="NLAX01000010">
    <property type="protein sequence ID" value="PKS09522.1"/>
    <property type="molecule type" value="Genomic_DNA"/>
</dbReference>
<dbReference type="GO" id="GO:0016614">
    <property type="term" value="F:oxidoreductase activity, acting on CH-OH group of donors"/>
    <property type="evidence" value="ECO:0007669"/>
    <property type="project" value="InterPro"/>
</dbReference>
<accession>A0A2N3NAW7</accession>
<name>A0A2N3NAW7_9PEZI</name>
<dbReference type="InterPro" id="IPR000172">
    <property type="entry name" value="GMC_OxRdtase_N"/>
</dbReference>
<comment type="caution">
    <text evidence="5">The sequence shown here is derived from an EMBL/GenBank/DDBJ whole genome shotgun (WGS) entry which is preliminary data.</text>
</comment>
<dbReference type="VEuPathDB" id="FungiDB:jhhlp_004139"/>
<dbReference type="PANTHER" id="PTHR11552:SF115">
    <property type="entry name" value="DEHYDROGENASE XPTC-RELATED"/>
    <property type="match status" value="1"/>
</dbReference>
<evidence type="ECO:0000259" key="4">
    <source>
        <dbReference type="PROSITE" id="PS00624"/>
    </source>
</evidence>
<evidence type="ECO:0000313" key="5">
    <source>
        <dbReference type="EMBL" id="PKS09522.1"/>
    </source>
</evidence>
<dbReference type="Pfam" id="PF00732">
    <property type="entry name" value="GMC_oxred_N"/>
    <property type="match status" value="1"/>
</dbReference>
<dbReference type="Gene3D" id="3.50.50.60">
    <property type="entry name" value="FAD/NAD(P)-binding domain"/>
    <property type="match status" value="1"/>
</dbReference>
<dbReference type="SUPFAM" id="SSF51905">
    <property type="entry name" value="FAD/NAD(P)-binding domain"/>
    <property type="match status" value="1"/>
</dbReference>
<dbReference type="Pfam" id="PF05199">
    <property type="entry name" value="GMC_oxred_C"/>
    <property type="match status" value="1"/>
</dbReference>
<evidence type="ECO:0000256" key="2">
    <source>
        <dbReference type="SAM" id="MobiDB-lite"/>
    </source>
</evidence>
<proteinExistence type="inferred from homology"/>
<dbReference type="PANTHER" id="PTHR11552">
    <property type="entry name" value="GLUCOSE-METHANOL-CHOLINE GMC OXIDOREDUCTASE"/>
    <property type="match status" value="1"/>
</dbReference>
<dbReference type="OrthoDB" id="269227at2759"/>
<evidence type="ECO:0000256" key="1">
    <source>
        <dbReference type="ARBA" id="ARBA00010790"/>
    </source>
</evidence>
<protein>
    <recommendedName>
        <fullName evidence="4">Glucose-methanol-choline oxidoreductase N-terminal domain-containing protein</fullName>
    </recommendedName>
</protein>
<dbReference type="STRING" id="41688.A0A2N3NAW7"/>
<dbReference type="InParanoid" id="A0A2N3NAW7"/>
<sequence>MSSSSVKLALAALSLIQYVVAAPARADAAVVIKRQAELRDEYDFIVAGAGTAGLTVADRLSESGEYKVLVVEYGYLDGSHSITATGPDAQQPGNVDYPSGTRMYNITSQPLVNLHGRGNPVACGSVVGGSSAVNGMFFDRGSADDYDAWVRCAGDEADSYAREWGWDNIYPFFQKSVTFHPPDERMQEEYGMTYDMAAYGGDTPIHSSYAPFQWPTTVGIWKAWETIEGVEFPKEHADGNATGVFWCPNSIDPSDRTRSYSRRGHYNNGANKRTNFHLLPGHRVTRVALEEVEGDENNSHRATGIYIAPRDGPMWESGPVFIKAKKEIVVSAGSVHTPQVLQRSGIGHKDVLEAAGVEVKVELPGVGFNLQDHSHYSISFNFTTNLSPNPNDLGTDADFTAEALEQWRENKSGPHSANVNAGAFLPLSFVSNRSAEILEAWLAQDPAEFLPENAHPTVIAGYEQQRRVQAEMFESKKSAELEWLFSGRSSFSIITIKITSRGTILLSPEDDGDSQGHVEPLVDWRTWSNPIDGDMATEFLKFARWFMASDAMQETFAPVEISPGPDVATDEEIRAWIQTRISPSNGHLIGTAALGPKSLGGVVGPDLLVHGVQGLSVADNSIMTTIVGAHTSSSAYAIGEKAADTVLRRAKKNGDATEETPVEETPVDDEDSCVPEPEGPVEESPVEEEPVEEAPVEEAPVEEAPVEEGPEKPAPPPQEP</sequence>
<keyword evidence="3" id="KW-0732">Signal</keyword>
<feature type="region of interest" description="Disordered" evidence="2">
    <location>
        <begin position="651"/>
        <end position="720"/>
    </location>
</feature>
<dbReference type="AlphaFoldDB" id="A0A2N3NAW7"/>
<feature type="signal peptide" evidence="3">
    <location>
        <begin position="1"/>
        <end position="21"/>
    </location>
</feature>
<dbReference type="GO" id="GO:0044550">
    <property type="term" value="P:secondary metabolite biosynthetic process"/>
    <property type="evidence" value="ECO:0007669"/>
    <property type="project" value="TreeGrafter"/>
</dbReference>
<keyword evidence="6" id="KW-1185">Reference proteome</keyword>
<dbReference type="Proteomes" id="UP000233524">
    <property type="component" value="Unassembled WGS sequence"/>
</dbReference>
<dbReference type="InterPro" id="IPR007867">
    <property type="entry name" value="GMC_OxRtase_C"/>
</dbReference>
<dbReference type="GO" id="GO:0050660">
    <property type="term" value="F:flavin adenine dinucleotide binding"/>
    <property type="evidence" value="ECO:0007669"/>
    <property type="project" value="InterPro"/>
</dbReference>
<feature type="domain" description="Glucose-methanol-choline oxidoreductase N-terminal" evidence="4">
    <location>
        <begin position="333"/>
        <end position="347"/>
    </location>
</feature>
<gene>
    <name evidence="5" type="ORF">jhhlp_004139</name>
</gene>
<dbReference type="InterPro" id="IPR012132">
    <property type="entry name" value="GMC_OxRdtase"/>
</dbReference>
<dbReference type="Gene3D" id="3.30.560.10">
    <property type="entry name" value="Glucose Oxidase, domain 3"/>
    <property type="match status" value="1"/>
</dbReference>
<dbReference type="PROSITE" id="PS00624">
    <property type="entry name" value="GMC_OXRED_2"/>
    <property type="match status" value="1"/>
</dbReference>